<dbReference type="Pfam" id="PF00448">
    <property type="entry name" value="SRP54"/>
    <property type="match status" value="1"/>
</dbReference>
<evidence type="ECO:0000256" key="6">
    <source>
        <dbReference type="ARBA" id="ARBA00023135"/>
    </source>
</evidence>
<dbReference type="NCBIfam" id="TIGR00959">
    <property type="entry name" value="ffh"/>
    <property type="match status" value="1"/>
</dbReference>
<comment type="similarity">
    <text evidence="1 9">Belongs to the GTP-binding SRP family. SRP54 subfamily.</text>
</comment>
<comment type="domain">
    <text evidence="9">Composed of three domains: the N-terminal N domain, which is responsible for interactions with the ribosome, the central G domain, which binds GTP, and the C-terminal M domain, which binds the RNA and the signal sequence of the RNC.</text>
</comment>
<dbReference type="Pfam" id="PF02978">
    <property type="entry name" value="SRP_SPB"/>
    <property type="match status" value="1"/>
</dbReference>
<dbReference type="InterPro" id="IPR003593">
    <property type="entry name" value="AAA+_ATPase"/>
</dbReference>
<dbReference type="Gene3D" id="1.20.120.140">
    <property type="entry name" value="Signal recognition particle SRP54, nucleotide-binding domain"/>
    <property type="match status" value="1"/>
</dbReference>
<dbReference type="InterPro" id="IPR000897">
    <property type="entry name" value="SRP54_GTPase_dom"/>
</dbReference>
<comment type="function">
    <text evidence="9">Involved in targeting and insertion of nascent membrane proteins into the cytoplasmic membrane. Binds to the hydrophobic signal sequence of the ribosome-nascent chain (RNC) as it emerges from the ribosomes. The SRP-RNC complex is then targeted to the cytoplasmic membrane where it interacts with the SRP receptor FtsY.</text>
</comment>
<dbReference type="EMBL" id="FXUB01000001">
    <property type="protein sequence ID" value="SMP06512.1"/>
    <property type="molecule type" value="Genomic_DNA"/>
</dbReference>
<evidence type="ECO:0000313" key="11">
    <source>
        <dbReference type="EMBL" id="SMP06512.1"/>
    </source>
</evidence>
<dbReference type="PROSITE" id="PS00300">
    <property type="entry name" value="SRP54"/>
    <property type="match status" value="1"/>
</dbReference>
<evidence type="ECO:0000256" key="3">
    <source>
        <dbReference type="ARBA" id="ARBA00022801"/>
    </source>
</evidence>
<keyword evidence="12" id="KW-1185">Reference proteome</keyword>
<evidence type="ECO:0000313" key="12">
    <source>
        <dbReference type="Proteomes" id="UP001157911"/>
    </source>
</evidence>
<name>A0ABY1ND45_9BACT</name>
<evidence type="ECO:0000256" key="2">
    <source>
        <dbReference type="ARBA" id="ARBA00022741"/>
    </source>
</evidence>
<evidence type="ECO:0000256" key="4">
    <source>
        <dbReference type="ARBA" id="ARBA00022884"/>
    </source>
</evidence>
<keyword evidence="3 9" id="KW-0378">Hydrolase</keyword>
<accession>A0ABY1ND45</accession>
<keyword evidence="6 9" id="KW-0733">Signal recognition particle</keyword>
<dbReference type="EC" id="3.6.5.4" evidence="9"/>
<dbReference type="SUPFAM" id="SSF47446">
    <property type="entry name" value="Signal peptide-binding domain"/>
    <property type="match status" value="1"/>
</dbReference>
<feature type="binding site" evidence="9">
    <location>
        <begin position="188"/>
        <end position="192"/>
    </location>
    <ligand>
        <name>GTP</name>
        <dbReference type="ChEBI" id="CHEBI:37565"/>
    </ligand>
</feature>
<dbReference type="InterPro" id="IPR036891">
    <property type="entry name" value="Signal_recog_part_SRP54_M_sf"/>
</dbReference>
<keyword evidence="4 9" id="KW-0694">RNA-binding</keyword>
<dbReference type="InterPro" id="IPR022941">
    <property type="entry name" value="SRP54"/>
</dbReference>
<evidence type="ECO:0000256" key="8">
    <source>
        <dbReference type="ARBA" id="ARBA00048027"/>
    </source>
</evidence>
<keyword evidence="7 9" id="KW-0687">Ribonucleoprotein</keyword>
<comment type="catalytic activity">
    <reaction evidence="8 9">
        <text>GTP + H2O = GDP + phosphate + H(+)</text>
        <dbReference type="Rhea" id="RHEA:19669"/>
        <dbReference type="ChEBI" id="CHEBI:15377"/>
        <dbReference type="ChEBI" id="CHEBI:15378"/>
        <dbReference type="ChEBI" id="CHEBI:37565"/>
        <dbReference type="ChEBI" id="CHEBI:43474"/>
        <dbReference type="ChEBI" id="CHEBI:58189"/>
        <dbReference type="EC" id="3.6.5.4"/>
    </reaction>
</comment>
<dbReference type="InterPro" id="IPR004780">
    <property type="entry name" value="SRP"/>
</dbReference>
<dbReference type="CDD" id="cd18539">
    <property type="entry name" value="SRP_G"/>
    <property type="match status" value="1"/>
</dbReference>
<dbReference type="InterPro" id="IPR027417">
    <property type="entry name" value="P-loop_NTPase"/>
</dbReference>
<dbReference type="HAMAP" id="MF_00306">
    <property type="entry name" value="SRP54"/>
    <property type="match status" value="1"/>
</dbReference>
<protein>
    <recommendedName>
        <fullName evidence="9">Signal recognition particle protein</fullName>
        <ecNumber evidence="9">3.6.5.4</ecNumber>
    </recommendedName>
    <alternativeName>
        <fullName evidence="9">Fifty-four homolog</fullName>
    </alternativeName>
</protein>
<dbReference type="SMART" id="SM00962">
    <property type="entry name" value="SRP54"/>
    <property type="match status" value="1"/>
</dbReference>
<comment type="subunit">
    <text evidence="9">Part of the signal recognition particle protein translocation system, which is composed of SRP and FtsY.</text>
</comment>
<proteinExistence type="inferred from homology"/>
<dbReference type="InterPro" id="IPR042101">
    <property type="entry name" value="SRP54_N_sf"/>
</dbReference>
<feature type="binding site" evidence="9">
    <location>
        <begin position="246"/>
        <end position="249"/>
    </location>
    <ligand>
        <name>GTP</name>
        <dbReference type="ChEBI" id="CHEBI:37565"/>
    </ligand>
</feature>
<feature type="domain" description="SRP54-type proteins GTP-binding" evidence="10">
    <location>
        <begin position="267"/>
        <end position="280"/>
    </location>
</feature>
<evidence type="ECO:0000256" key="5">
    <source>
        <dbReference type="ARBA" id="ARBA00023134"/>
    </source>
</evidence>
<dbReference type="PANTHER" id="PTHR11564">
    <property type="entry name" value="SIGNAL RECOGNITION PARTICLE 54K PROTEIN SRP54"/>
    <property type="match status" value="1"/>
</dbReference>
<gene>
    <name evidence="9" type="primary">ffh</name>
    <name evidence="11" type="ORF">SAMN06265339_0384</name>
</gene>
<keyword evidence="5 9" id="KW-0342">GTP-binding</keyword>
<dbReference type="SMART" id="SM00963">
    <property type="entry name" value="SRP54_N"/>
    <property type="match status" value="1"/>
</dbReference>
<dbReference type="RefSeq" id="WP_283399890.1">
    <property type="nucleotide sequence ID" value="NZ_FXUB01000001.1"/>
</dbReference>
<dbReference type="SUPFAM" id="SSF52540">
    <property type="entry name" value="P-loop containing nucleoside triphosphate hydrolases"/>
    <property type="match status" value="1"/>
</dbReference>
<evidence type="ECO:0000256" key="9">
    <source>
        <dbReference type="HAMAP-Rule" id="MF_00306"/>
    </source>
</evidence>
<keyword evidence="2 9" id="KW-0547">Nucleotide-binding</keyword>
<dbReference type="InterPro" id="IPR004125">
    <property type="entry name" value="Signal_recog_particle_SRP54_M"/>
</dbReference>
<dbReference type="SMART" id="SM00382">
    <property type="entry name" value="AAA"/>
    <property type="match status" value="1"/>
</dbReference>
<evidence type="ECO:0000259" key="10">
    <source>
        <dbReference type="PROSITE" id="PS00300"/>
    </source>
</evidence>
<dbReference type="Gene3D" id="3.40.50.300">
    <property type="entry name" value="P-loop containing nucleotide triphosphate hydrolases"/>
    <property type="match status" value="1"/>
</dbReference>
<dbReference type="Proteomes" id="UP001157911">
    <property type="component" value="Unassembled WGS sequence"/>
</dbReference>
<evidence type="ECO:0000256" key="1">
    <source>
        <dbReference type="ARBA" id="ARBA00005450"/>
    </source>
</evidence>
<organism evidence="11 12">
    <name type="scientific">Desulfurobacterium pacificum</name>
    <dbReference type="NCBI Taxonomy" id="240166"/>
    <lineage>
        <taxon>Bacteria</taxon>
        <taxon>Pseudomonadati</taxon>
        <taxon>Aquificota</taxon>
        <taxon>Aquificia</taxon>
        <taxon>Desulfurobacteriales</taxon>
        <taxon>Desulfurobacteriaceae</taxon>
        <taxon>Desulfurobacterium</taxon>
    </lineage>
</organism>
<comment type="subcellular location">
    <subcellularLocation>
        <location evidence="9">Cytoplasm</location>
    </subcellularLocation>
    <text evidence="9">The SRP-RNC complex is targeted to the cytoplasmic membrane.</text>
</comment>
<dbReference type="Pfam" id="PF02881">
    <property type="entry name" value="SRP54_N"/>
    <property type="match status" value="1"/>
</dbReference>
<evidence type="ECO:0000256" key="7">
    <source>
        <dbReference type="ARBA" id="ARBA00023274"/>
    </source>
</evidence>
<reference evidence="11 12" key="1">
    <citation type="submission" date="2017-05" db="EMBL/GenBank/DDBJ databases">
        <authorList>
            <person name="Varghese N."/>
            <person name="Submissions S."/>
        </authorList>
    </citation>
    <scope>NUCLEOTIDE SEQUENCE [LARGE SCALE GENOMIC DNA]</scope>
    <source>
        <strain evidence="11 12">DSM 15522</strain>
    </source>
</reference>
<dbReference type="PANTHER" id="PTHR11564:SF5">
    <property type="entry name" value="SIGNAL RECOGNITION PARTICLE SUBUNIT SRP54"/>
    <property type="match status" value="1"/>
</dbReference>
<dbReference type="InterPro" id="IPR013822">
    <property type="entry name" value="Signal_recog_particl_SRP54_hlx"/>
</dbReference>
<feature type="binding site" evidence="9">
    <location>
        <begin position="106"/>
        <end position="113"/>
    </location>
    <ligand>
        <name>GTP</name>
        <dbReference type="ChEBI" id="CHEBI:37565"/>
    </ligand>
</feature>
<dbReference type="Gene3D" id="1.10.260.30">
    <property type="entry name" value="Signal recognition particle, SRP54 subunit, M-domain"/>
    <property type="match status" value="1"/>
</dbReference>
<comment type="caution">
    <text evidence="11">The sequence shown here is derived from an EMBL/GenBank/DDBJ whole genome shotgun (WGS) entry which is preliminary data.</text>
</comment>
<sequence>MFDALAEKIQSTIEKLGRKGKIDKETLEKGLREIKLALLEADVNYKVVAKFINDIKEKALGADVTKGVTAAQQLVKIVYDELVQALGGEEAKLNLKNKPAVILLIGLQGSGKTTTAAKLAKYLKKQGKKVLLTSADVYRPAAMLQLKKLGDQIGVPVFLEENEKDAVKIAKDALNKAKSEDYDVLIIDTAGRLHIDEELLEEARKIKEATNPDETLFVIDSMTGQESVNIAKAFDEAVGMTGIILTKMDSDARGGVALSVKGVTGKPIKFAGVGEKIDDFQPFYPDRVASRILGMGDVVTLVEKAQEVIDEKEALSMQEKLLSGEFTLEDFRKQLKMIQKLGPLHQIMRMIPGLGSQKILKQLEQAIDDKKLKRIEAIIDSMTPEERRNHAIINASRKRRIARGSGTSVKEVDALLKQFVQAKMAMKQMRKMQKKMAKKGGGGKFPFPFF</sequence>
<keyword evidence="9" id="KW-0963">Cytoplasm</keyword>